<protein>
    <submittedName>
        <fullName evidence="2">Uncharacterized protein</fullName>
    </submittedName>
</protein>
<dbReference type="AlphaFoldDB" id="A0AAN7L520"/>
<organism evidence="2 3">
    <name type="scientific">Trapa incisa</name>
    <dbReference type="NCBI Taxonomy" id="236973"/>
    <lineage>
        <taxon>Eukaryota</taxon>
        <taxon>Viridiplantae</taxon>
        <taxon>Streptophyta</taxon>
        <taxon>Embryophyta</taxon>
        <taxon>Tracheophyta</taxon>
        <taxon>Spermatophyta</taxon>
        <taxon>Magnoliopsida</taxon>
        <taxon>eudicotyledons</taxon>
        <taxon>Gunneridae</taxon>
        <taxon>Pentapetalae</taxon>
        <taxon>rosids</taxon>
        <taxon>malvids</taxon>
        <taxon>Myrtales</taxon>
        <taxon>Lythraceae</taxon>
        <taxon>Trapa</taxon>
    </lineage>
</organism>
<feature type="region of interest" description="Disordered" evidence="1">
    <location>
        <begin position="88"/>
        <end position="108"/>
    </location>
</feature>
<evidence type="ECO:0000313" key="3">
    <source>
        <dbReference type="Proteomes" id="UP001345219"/>
    </source>
</evidence>
<evidence type="ECO:0000256" key="1">
    <source>
        <dbReference type="SAM" id="MobiDB-lite"/>
    </source>
</evidence>
<comment type="caution">
    <text evidence="2">The sequence shown here is derived from an EMBL/GenBank/DDBJ whole genome shotgun (WGS) entry which is preliminary data.</text>
</comment>
<dbReference type="EMBL" id="JAXIOK010000002">
    <property type="protein sequence ID" value="KAK4778029.1"/>
    <property type="molecule type" value="Genomic_DNA"/>
</dbReference>
<keyword evidence="3" id="KW-1185">Reference proteome</keyword>
<gene>
    <name evidence="2" type="ORF">SAY87_018216</name>
</gene>
<dbReference type="Proteomes" id="UP001345219">
    <property type="component" value="Chromosome 14"/>
</dbReference>
<reference evidence="2 3" key="1">
    <citation type="journal article" date="2023" name="Hortic Res">
        <title>Pangenome of water caltrop reveals structural variations and asymmetric subgenome divergence after allopolyploidization.</title>
        <authorList>
            <person name="Zhang X."/>
            <person name="Chen Y."/>
            <person name="Wang L."/>
            <person name="Yuan Y."/>
            <person name="Fang M."/>
            <person name="Shi L."/>
            <person name="Lu R."/>
            <person name="Comes H.P."/>
            <person name="Ma Y."/>
            <person name="Chen Y."/>
            <person name="Huang G."/>
            <person name="Zhou Y."/>
            <person name="Zheng Z."/>
            <person name="Qiu Y."/>
        </authorList>
    </citation>
    <scope>NUCLEOTIDE SEQUENCE [LARGE SCALE GENOMIC DNA]</scope>
    <source>
        <tissue evidence="2">Roots</tissue>
    </source>
</reference>
<name>A0AAN7L520_9MYRT</name>
<sequence length="108" mass="12682">MHGLVHMSHIFPFYSINEIRATNHMSICRSSTRSTGAVGSAWWDRISGVSSLTLRGPSSTSQWRRSISSSSRGSCLKSRWPRKWRGDLRKRRKKKMFREQEHKERKMM</sequence>
<evidence type="ECO:0000313" key="2">
    <source>
        <dbReference type="EMBL" id="KAK4778029.1"/>
    </source>
</evidence>
<accession>A0AAN7L520</accession>
<feature type="compositionally biased region" description="Basic and acidic residues" evidence="1">
    <location>
        <begin position="97"/>
        <end position="108"/>
    </location>
</feature>
<proteinExistence type="predicted"/>